<accession>A0A067SM86</accession>
<evidence type="ECO:0000313" key="2">
    <source>
        <dbReference type="EMBL" id="KDR68824.1"/>
    </source>
</evidence>
<evidence type="ECO:0000313" key="3">
    <source>
        <dbReference type="Proteomes" id="UP000027222"/>
    </source>
</evidence>
<sequence>MDTTATTVPTAQMVLPVGTLPPWEIPEIPVAVEEAEEAAAEEEEEATYRTRTTTASFGHLVIAGYKSSDISTALPNCTSAHQIAWTIFCVVRPITQPRDFVDFGISLKRHLIRVLTSFFSSFLTMIPLLLRHGGNPPVFAVLPCSITLHSNIGLTIDC</sequence>
<dbReference type="AlphaFoldDB" id="A0A067SM86"/>
<keyword evidence="1" id="KW-0472">Membrane</keyword>
<reference evidence="3" key="1">
    <citation type="journal article" date="2014" name="Proc. Natl. Acad. Sci. U.S.A.">
        <title>Extensive sampling of basidiomycete genomes demonstrates inadequacy of the white-rot/brown-rot paradigm for wood decay fungi.</title>
        <authorList>
            <person name="Riley R."/>
            <person name="Salamov A.A."/>
            <person name="Brown D.W."/>
            <person name="Nagy L.G."/>
            <person name="Floudas D."/>
            <person name="Held B.W."/>
            <person name="Levasseur A."/>
            <person name="Lombard V."/>
            <person name="Morin E."/>
            <person name="Otillar R."/>
            <person name="Lindquist E.A."/>
            <person name="Sun H."/>
            <person name="LaButti K.M."/>
            <person name="Schmutz J."/>
            <person name="Jabbour D."/>
            <person name="Luo H."/>
            <person name="Baker S.E."/>
            <person name="Pisabarro A.G."/>
            <person name="Walton J.D."/>
            <person name="Blanchette R.A."/>
            <person name="Henrissat B."/>
            <person name="Martin F."/>
            <person name="Cullen D."/>
            <person name="Hibbett D.S."/>
            <person name="Grigoriev I.V."/>
        </authorList>
    </citation>
    <scope>NUCLEOTIDE SEQUENCE [LARGE SCALE GENOMIC DNA]</scope>
    <source>
        <strain evidence="3">CBS 339.88</strain>
    </source>
</reference>
<keyword evidence="1" id="KW-0812">Transmembrane</keyword>
<proteinExistence type="predicted"/>
<dbReference type="Proteomes" id="UP000027222">
    <property type="component" value="Unassembled WGS sequence"/>
</dbReference>
<dbReference type="HOGENOM" id="CLU_141150_0_0_1"/>
<keyword evidence="3" id="KW-1185">Reference proteome</keyword>
<protein>
    <submittedName>
        <fullName evidence="2">Uncharacterized protein</fullName>
    </submittedName>
</protein>
<name>A0A067SM86_GALM3</name>
<keyword evidence="1" id="KW-1133">Transmembrane helix</keyword>
<organism evidence="2 3">
    <name type="scientific">Galerina marginata (strain CBS 339.88)</name>
    <dbReference type="NCBI Taxonomy" id="685588"/>
    <lineage>
        <taxon>Eukaryota</taxon>
        <taxon>Fungi</taxon>
        <taxon>Dikarya</taxon>
        <taxon>Basidiomycota</taxon>
        <taxon>Agaricomycotina</taxon>
        <taxon>Agaricomycetes</taxon>
        <taxon>Agaricomycetidae</taxon>
        <taxon>Agaricales</taxon>
        <taxon>Agaricineae</taxon>
        <taxon>Strophariaceae</taxon>
        <taxon>Galerina</taxon>
    </lineage>
</organism>
<evidence type="ECO:0000256" key="1">
    <source>
        <dbReference type="SAM" id="Phobius"/>
    </source>
</evidence>
<feature type="transmembrane region" description="Helical" evidence="1">
    <location>
        <begin position="111"/>
        <end position="130"/>
    </location>
</feature>
<gene>
    <name evidence="2" type="ORF">GALMADRAFT_272426</name>
</gene>
<dbReference type="EMBL" id="KL142406">
    <property type="protein sequence ID" value="KDR68824.1"/>
    <property type="molecule type" value="Genomic_DNA"/>
</dbReference>